<evidence type="ECO:0000313" key="3">
    <source>
        <dbReference type="Proteomes" id="UP001180020"/>
    </source>
</evidence>
<comment type="caution">
    <text evidence="2">The sequence shown here is derived from an EMBL/GenBank/DDBJ whole genome shotgun (WGS) entry which is preliminary data.</text>
</comment>
<protein>
    <submittedName>
        <fullName evidence="2">Uncharacterized protein</fullName>
    </submittedName>
</protein>
<dbReference type="PANTHER" id="PTHR33710">
    <property type="entry name" value="BNAC02G09200D PROTEIN"/>
    <property type="match status" value="1"/>
</dbReference>
<accession>A0AAV9C4R3</accession>
<proteinExistence type="predicted"/>
<evidence type="ECO:0000313" key="2">
    <source>
        <dbReference type="EMBL" id="KAK1284125.1"/>
    </source>
</evidence>
<evidence type="ECO:0000256" key="1">
    <source>
        <dbReference type="SAM" id="SignalP"/>
    </source>
</evidence>
<dbReference type="AlphaFoldDB" id="A0AAV9C4R3"/>
<keyword evidence="3" id="KW-1185">Reference proteome</keyword>
<organism evidence="2 3">
    <name type="scientific">Acorus calamus</name>
    <name type="common">Sweet flag</name>
    <dbReference type="NCBI Taxonomy" id="4465"/>
    <lineage>
        <taxon>Eukaryota</taxon>
        <taxon>Viridiplantae</taxon>
        <taxon>Streptophyta</taxon>
        <taxon>Embryophyta</taxon>
        <taxon>Tracheophyta</taxon>
        <taxon>Spermatophyta</taxon>
        <taxon>Magnoliopsida</taxon>
        <taxon>Liliopsida</taxon>
        <taxon>Acoraceae</taxon>
        <taxon>Acorus</taxon>
    </lineage>
</organism>
<gene>
    <name evidence="2" type="ORF">QJS10_CPB21g00985</name>
</gene>
<dbReference type="EMBL" id="JAUJYO010000021">
    <property type="protein sequence ID" value="KAK1284125.1"/>
    <property type="molecule type" value="Genomic_DNA"/>
</dbReference>
<dbReference type="PANTHER" id="PTHR33710:SF64">
    <property type="entry name" value="ENDONUCLEASE_EXONUCLEASE_PHOSPHATASE DOMAIN-CONTAINING PROTEIN"/>
    <property type="match status" value="1"/>
</dbReference>
<dbReference type="Proteomes" id="UP001180020">
    <property type="component" value="Unassembled WGS sequence"/>
</dbReference>
<reference evidence="2" key="2">
    <citation type="submission" date="2023-06" db="EMBL/GenBank/DDBJ databases">
        <authorList>
            <person name="Ma L."/>
            <person name="Liu K.-W."/>
            <person name="Li Z."/>
            <person name="Hsiao Y.-Y."/>
            <person name="Qi Y."/>
            <person name="Fu T."/>
            <person name="Tang G."/>
            <person name="Zhang D."/>
            <person name="Sun W.-H."/>
            <person name="Liu D.-K."/>
            <person name="Li Y."/>
            <person name="Chen G.-Z."/>
            <person name="Liu X.-D."/>
            <person name="Liao X.-Y."/>
            <person name="Jiang Y.-T."/>
            <person name="Yu X."/>
            <person name="Hao Y."/>
            <person name="Huang J."/>
            <person name="Zhao X.-W."/>
            <person name="Ke S."/>
            <person name="Chen Y.-Y."/>
            <person name="Wu W.-L."/>
            <person name="Hsu J.-L."/>
            <person name="Lin Y.-F."/>
            <person name="Huang M.-D."/>
            <person name="Li C.-Y."/>
            <person name="Huang L."/>
            <person name="Wang Z.-W."/>
            <person name="Zhao X."/>
            <person name="Zhong W.-Y."/>
            <person name="Peng D.-H."/>
            <person name="Ahmad S."/>
            <person name="Lan S."/>
            <person name="Zhang J.-S."/>
            <person name="Tsai W.-C."/>
            <person name="Van De Peer Y."/>
            <person name="Liu Z.-J."/>
        </authorList>
    </citation>
    <scope>NUCLEOTIDE SEQUENCE</scope>
    <source>
        <strain evidence="2">CP</strain>
        <tissue evidence="2">Leaves</tissue>
    </source>
</reference>
<name>A0AAV9C4R3_ACOCL</name>
<feature type="signal peptide" evidence="1">
    <location>
        <begin position="1"/>
        <end position="20"/>
    </location>
</feature>
<sequence length="160" mass="18361">MGRLDRLMANGAWLLTHLEALVLYHPYGLSDHSAMQLVSSPPFPSGPKPFKFFNAWTLEESFLPAVREAWAMNINGSAMFRLANKLKTLKVVLKKWSRGVVGPMQDNIQQLRRSLEAAQESLQRDPLNSTLISRETRERILYKSLLSREVSMIRHKSRQN</sequence>
<reference evidence="2" key="1">
    <citation type="journal article" date="2023" name="Nat. Commun.">
        <title>Diploid and tetraploid genomes of Acorus and the evolution of monocots.</title>
        <authorList>
            <person name="Ma L."/>
            <person name="Liu K.W."/>
            <person name="Li Z."/>
            <person name="Hsiao Y.Y."/>
            <person name="Qi Y."/>
            <person name="Fu T."/>
            <person name="Tang G.D."/>
            <person name="Zhang D."/>
            <person name="Sun W.H."/>
            <person name="Liu D.K."/>
            <person name="Li Y."/>
            <person name="Chen G.Z."/>
            <person name="Liu X.D."/>
            <person name="Liao X.Y."/>
            <person name="Jiang Y.T."/>
            <person name="Yu X."/>
            <person name="Hao Y."/>
            <person name="Huang J."/>
            <person name="Zhao X.W."/>
            <person name="Ke S."/>
            <person name="Chen Y.Y."/>
            <person name="Wu W.L."/>
            <person name="Hsu J.L."/>
            <person name="Lin Y.F."/>
            <person name="Huang M.D."/>
            <person name="Li C.Y."/>
            <person name="Huang L."/>
            <person name="Wang Z.W."/>
            <person name="Zhao X."/>
            <person name="Zhong W.Y."/>
            <person name="Peng D.H."/>
            <person name="Ahmad S."/>
            <person name="Lan S."/>
            <person name="Zhang J.S."/>
            <person name="Tsai W.C."/>
            <person name="Van de Peer Y."/>
            <person name="Liu Z.J."/>
        </authorList>
    </citation>
    <scope>NUCLEOTIDE SEQUENCE</scope>
    <source>
        <strain evidence="2">CP</strain>
    </source>
</reference>
<keyword evidence="1" id="KW-0732">Signal</keyword>
<feature type="chain" id="PRO_5043608736" evidence="1">
    <location>
        <begin position="21"/>
        <end position="160"/>
    </location>
</feature>